<feature type="transmembrane region" description="Helical" evidence="8">
    <location>
        <begin position="100"/>
        <end position="121"/>
    </location>
</feature>
<dbReference type="eggNOG" id="COG0679">
    <property type="taxonomic scope" value="Bacteria"/>
</dbReference>
<dbReference type="RefSeq" id="WP_074732546.1">
    <property type="nucleotide sequence ID" value="NZ_FNYK01000054.1"/>
</dbReference>
<reference evidence="10" key="1">
    <citation type="submission" date="2016-10" db="EMBL/GenBank/DDBJ databases">
        <authorList>
            <person name="Varghese N."/>
        </authorList>
    </citation>
    <scope>NUCLEOTIDE SEQUENCE [LARGE SCALE GENOMIC DNA]</scope>
    <source>
        <strain evidence="10">DSM 20406</strain>
    </source>
</reference>
<evidence type="ECO:0000256" key="7">
    <source>
        <dbReference type="ARBA" id="ARBA00023136"/>
    </source>
</evidence>
<feature type="transmembrane region" description="Helical" evidence="8">
    <location>
        <begin position="226"/>
        <end position="245"/>
    </location>
</feature>
<keyword evidence="5 8" id="KW-0812">Transmembrane</keyword>
<dbReference type="Proteomes" id="UP000183028">
    <property type="component" value="Unassembled WGS sequence"/>
</dbReference>
<dbReference type="AlphaFoldDB" id="A0A1H6VUV1"/>
<evidence type="ECO:0000313" key="10">
    <source>
        <dbReference type="Proteomes" id="UP000183028"/>
    </source>
</evidence>
<feature type="transmembrane region" description="Helical" evidence="8">
    <location>
        <begin position="127"/>
        <end position="147"/>
    </location>
</feature>
<comment type="similarity">
    <text evidence="2">Belongs to the auxin efflux carrier (TC 2.A.69) family.</text>
</comment>
<evidence type="ECO:0000313" key="9">
    <source>
        <dbReference type="EMBL" id="SEJ08421.1"/>
    </source>
</evidence>
<evidence type="ECO:0000256" key="1">
    <source>
        <dbReference type="ARBA" id="ARBA00004651"/>
    </source>
</evidence>
<dbReference type="PANTHER" id="PTHR36838">
    <property type="entry name" value="AUXIN EFFLUX CARRIER FAMILY PROTEIN"/>
    <property type="match status" value="1"/>
</dbReference>
<dbReference type="InterPro" id="IPR002657">
    <property type="entry name" value="BilAc:Na_symport/Acr3"/>
</dbReference>
<dbReference type="EMBL" id="FNYK01000054">
    <property type="protein sequence ID" value="SEJ08421.1"/>
    <property type="molecule type" value="Genomic_DNA"/>
</dbReference>
<sequence length="308" mass="34216">MSMQVIVSQMAELFILLFLGYFLYKIHIIDDNFNNNLNKLVLYVTIPCMVVGNALSITKYASLSTVGYVFLIAIATFLLLPIAGYLIAKMLKVPQQDMGLYVFMTTFSNIGFIGFPVMKSIFGDAAIFYTTVFNMVFNMSVYTYGLYIINMGSEAKIDVTWQKIMSPATYSCILALIVYLAHFHAPHVITHTITTVGDITTPLAMMIIGATLARIPFKTVFDEFRLYPYTILKQLVLPIIAYYLLSSFIKDPLILGVTLICIAMPVGNSAVLFTNLYGGNNELAAKSVFITTIISIITIPIIVALFLA</sequence>
<dbReference type="STRING" id="322505.SAMN04487836_1239"/>
<evidence type="ECO:0008006" key="11">
    <source>
        <dbReference type="Google" id="ProtNLM"/>
    </source>
</evidence>
<accession>A0A1H6VUV1</accession>
<feature type="transmembrane region" description="Helical" evidence="8">
    <location>
        <begin position="6"/>
        <end position="24"/>
    </location>
</feature>
<comment type="subcellular location">
    <subcellularLocation>
        <location evidence="1">Cell membrane</location>
        <topology evidence="1">Multi-pass membrane protein</topology>
    </subcellularLocation>
</comment>
<dbReference type="InterPro" id="IPR038770">
    <property type="entry name" value="Na+/solute_symporter_sf"/>
</dbReference>
<organism evidence="9 10">
    <name type="scientific">Sharpea azabuensis</name>
    <dbReference type="NCBI Taxonomy" id="322505"/>
    <lineage>
        <taxon>Bacteria</taxon>
        <taxon>Bacillati</taxon>
        <taxon>Bacillota</taxon>
        <taxon>Erysipelotrichia</taxon>
        <taxon>Erysipelotrichales</taxon>
        <taxon>Coprobacillaceae</taxon>
        <taxon>Sharpea</taxon>
    </lineage>
</organism>
<keyword evidence="3" id="KW-0813">Transport</keyword>
<dbReference type="GO" id="GO:0055085">
    <property type="term" value="P:transmembrane transport"/>
    <property type="evidence" value="ECO:0007669"/>
    <property type="project" value="InterPro"/>
</dbReference>
<evidence type="ECO:0000256" key="2">
    <source>
        <dbReference type="ARBA" id="ARBA00010145"/>
    </source>
</evidence>
<proteinExistence type="inferred from homology"/>
<feature type="transmembrane region" description="Helical" evidence="8">
    <location>
        <begin position="283"/>
        <end position="307"/>
    </location>
</feature>
<feature type="transmembrane region" description="Helical" evidence="8">
    <location>
        <begin position="67"/>
        <end position="88"/>
    </location>
</feature>
<dbReference type="OrthoDB" id="9798064at2"/>
<keyword evidence="7 8" id="KW-0472">Membrane</keyword>
<protein>
    <recommendedName>
        <fullName evidence="11">Transporter</fullName>
    </recommendedName>
</protein>
<keyword evidence="10" id="KW-1185">Reference proteome</keyword>
<dbReference type="Gene3D" id="1.20.1530.20">
    <property type="match status" value="1"/>
</dbReference>
<feature type="transmembrane region" description="Helical" evidence="8">
    <location>
        <begin position="40"/>
        <end position="61"/>
    </location>
</feature>
<dbReference type="GO" id="GO:0005886">
    <property type="term" value="C:plasma membrane"/>
    <property type="evidence" value="ECO:0007669"/>
    <property type="project" value="UniProtKB-SubCell"/>
</dbReference>
<dbReference type="Pfam" id="PF03547">
    <property type="entry name" value="Mem_trans"/>
    <property type="match status" value="1"/>
</dbReference>
<feature type="transmembrane region" description="Helical" evidence="8">
    <location>
        <begin position="168"/>
        <end position="185"/>
    </location>
</feature>
<keyword evidence="4" id="KW-1003">Cell membrane</keyword>
<evidence type="ECO:0000256" key="6">
    <source>
        <dbReference type="ARBA" id="ARBA00022989"/>
    </source>
</evidence>
<dbReference type="PANTHER" id="PTHR36838:SF1">
    <property type="entry name" value="SLR1864 PROTEIN"/>
    <property type="match status" value="1"/>
</dbReference>
<feature type="transmembrane region" description="Helical" evidence="8">
    <location>
        <begin position="252"/>
        <end position="277"/>
    </location>
</feature>
<evidence type="ECO:0000256" key="4">
    <source>
        <dbReference type="ARBA" id="ARBA00022475"/>
    </source>
</evidence>
<evidence type="ECO:0000256" key="8">
    <source>
        <dbReference type="SAM" id="Phobius"/>
    </source>
</evidence>
<evidence type="ECO:0000256" key="3">
    <source>
        <dbReference type="ARBA" id="ARBA00022448"/>
    </source>
</evidence>
<keyword evidence="6 8" id="KW-1133">Transmembrane helix</keyword>
<evidence type="ECO:0000256" key="5">
    <source>
        <dbReference type="ARBA" id="ARBA00022692"/>
    </source>
</evidence>
<dbReference type="InterPro" id="IPR004776">
    <property type="entry name" value="Mem_transp_PIN-like"/>
</dbReference>
<name>A0A1H6VUV1_9FIRM</name>
<dbReference type="Pfam" id="PF01758">
    <property type="entry name" value="SBF"/>
    <property type="match status" value="1"/>
</dbReference>
<gene>
    <name evidence="9" type="ORF">SAMN04487834_10542</name>
</gene>